<dbReference type="Proteomes" id="UP000185473">
    <property type="component" value="Chromosome"/>
</dbReference>
<dbReference type="AlphaFoldDB" id="A0A1L6R918"/>
<dbReference type="InterPro" id="IPR021808">
    <property type="entry name" value="DUF3383"/>
</dbReference>
<name>A0A1L6R918_9LACO</name>
<dbReference type="EMBL" id="CP014332">
    <property type="protein sequence ID" value="APS41015.1"/>
    <property type="molecule type" value="Genomic_DNA"/>
</dbReference>
<protein>
    <submittedName>
        <fullName evidence="1">Phage-related protein</fullName>
    </submittedName>
</protein>
<dbReference type="Pfam" id="PF11863">
    <property type="entry name" value="DUF3383"/>
    <property type="match status" value="1"/>
</dbReference>
<gene>
    <name evidence="1" type="ORF">FOL01_0156</name>
</gene>
<reference evidence="1 2" key="1">
    <citation type="submission" date="2016-02" db="EMBL/GenBank/DDBJ databases">
        <title>Complete Genome Sequence of Weissella jogaejeotgali FOL01.</title>
        <authorList>
            <person name="Lee J.-H."/>
            <person name="Ku H.-J."/>
        </authorList>
    </citation>
    <scope>NUCLEOTIDE SEQUENCE [LARGE SCALE GENOMIC DNA]</scope>
    <source>
        <strain evidence="1 2">FOL01</strain>
    </source>
</reference>
<proteinExistence type="predicted"/>
<dbReference type="KEGG" id="wjo:FOL01_0156"/>
<organism evidence="1 2">
    <name type="scientific">Weissella jogaejeotgali</name>
    <dbReference type="NCBI Taxonomy" id="1631871"/>
    <lineage>
        <taxon>Bacteria</taxon>
        <taxon>Bacillati</taxon>
        <taxon>Bacillota</taxon>
        <taxon>Bacilli</taxon>
        <taxon>Lactobacillales</taxon>
        <taxon>Lactobacillaceae</taxon>
        <taxon>Weissella</taxon>
    </lineage>
</organism>
<dbReference type="OrthoDB" id="1684431at2"/>
<keyword evidence="2" id="KW-1185">Reference proteome</keyword>
<sequence>MANENLDVQVILDVINPASPINLGNLAVYVVADTANSEEVLPDTQLHSADDIANLGLAVNAATEAVINAYFAQENHGDTVYLYGIESSVDQSTTKDKVQGTLTDGWEFATMISTTSLDTVVLTNAIESYGRKLAVLGMDINLSTAKVSDIASITDAPFYGNERTIVFIANREAGTTEKYKSVGALIGALGNSQPGSITWKFKKLKGITATQVNGTVVAKATEIGAVMYVYKAGTAQTSEGLSTGLEYIDNLHSDDWVRAEIESSIQNLLQTTDKLPYGAQGIAQLEAAVTTVLRTATENGVILVDPETNSGKFTVTAGSREEQAATDIASRSYKGLSFDYTRAGAIHDVTVHGTIENV</sequence>
<accession>A0A1L6R918</accession>
<evidence type="ECO:0000313" key="1">
    <source>
        <dbReference type="EMBL" id="APS41015.1"/>
    </source>
</evidence>
<dbReference type="RefSeq" id="WP_075268868.1">
    <property type="nucleotide sequence ID" value="NZ_CP014332.1"/>
</dbReference>
<evidence type="ECO:0000313" key="2">
    <source>
        <dbReference type="Proteomes" id="UP000185473"/>
    </source>
</evidence>
<dbReference type="STRING" id="1631871.FOL01_0156"/>